<dbReference type="Gene3D" id="2.30.110.10">
    <property type="entry name" value="Electron Transport, Fmn-binding Protein, Chain A"/>
    <property type="match status" value="1"/>
</dbReference>
<dbReference type="InterPro" id="IPR050268">
    <property type="entry name" value="NADH-dep_flavin_reductase"/>
</dbReference>
<sequence length="164" mass="17798">MGVDGDLDQFLDGLDYPMFIVTAVHRQTGARAGCLVGFTTQCSLEPDRFLVCLSQNNHTYRVAMHAEVLAVHGLDPAQRELAALFGAQTGDEVDKFARCSWRSGPSGVPILSDCPRHFVGEVLDRFPLGNHTGFLLRPQDAEGDSARSPLMFSQVSDLDAGHPA</sequence>
<keyword evidence="4" id="KW-1185">Reference proteome</keyword>
<dbReference type="SUPFAM" id="SSF50475">
    <property type="entry name" value="FMN-binding split barrel"/>
    <property type="match status" value="1"/>
</dbReference>
<dbReference type="AlphaFoldDB" id="A0A8J3LF06"/>
<dbReference type="GO" id="GO:0042602">
    <property type="term" value="F:riboflavin reductase (NADPH) activity"/>
    <property type="evidence" value="ECO:0007669"/>
    <property type="project" value="TreeGrafter"/>
</dbReference>
<dbReference type="PANTHER" id="PTHR30466:SF15">
    <property type="entry name" value="POSSIBLE OXIDOREDUCTASE"/>
    <property type="match status" value="1"/>
</dbReference>
<evidence type="ECO:0000313" key="3">
    <source>
        <dbReference type="EMBL" id="GIG71877.1"/>
    </source>
</evidence>
<dbReference type="SMART" id="SM00903">
    <property type="entry name" value="Flavin_Reduct"/>
    <property type="match status" value="1"/>
</dbReference>
<name>A0A8J3LF06_9ACTN</name>
<accession>A0A8J3LF06</accession>
<protein>
    <submittedName>
        <fullName evidence="3">Oxidoreductase</fullName>
    </submittedName>
</protein>
<dbReference type="Proteomes" id="UP000653674">
    <property type="component" value="Unassembled WGS sequence"/>
</dbReference>
<dbReference type="InterPro" id="IPR002563">
    <property type="entry name" value="Flavin_Rdtase-like_dom"/>
</dbReference>
<evidence type="ECO:0000313" key="4">
    <source>
        <dbReference type="Proteomes" id="UP000653674"/>
    </source>
</evidence>
<dbReference type="GO" id="GO:0010181">
    <property type="term" value="F:FMN binding"/>
    <property type="evidence" value="ECO:0007669"/>
    <property type="project" value="InterPro"/>
</dbReference>
<proteinExistence type="predicted"/>
<organism evidence="3 4">
    <name type="scientific">Planosporangium flavigriseum</name>
    <dbReference type="NCBI Taxonomy" id="373681"/>
    <lineage>
        <taxon>Bacteria</taxon>
        <taxon>Bacillati</taxon>
        <taxon>Actinomycetota</taxon>
        <taxon>Actinomycetes</taxon>
        <taxon>Micromonosporales</taxon>
        <taxon>Micromonosporaceae</taxon>
        <taxon>Planosporangium</taxon>
    </lineage>
</organism>
<dbReference type="EMBL" id="BONU01000001">
    <property type="protein sequence ID" value="GIG71877.1"/>
    <property type="molecule type" value="Genomic_DNA"/>
</dbReference>
<dbReference type="PANTHER" id="PTHR30466">
    <property type="entry name" value="FLAVIN REDUCTASE"/>
    <property type="match status" value="1"/>
</dbReference>
<keyword evidence="1" id="KW-0560">Oxidoreductase</keyword>
<gene>
    <name evidence="3" type="ORF">Pfl04_02810</name>
</gene>
<dbReference type="RefSeq" id="WP_203981124.1">
    <property type="nucleotide sequence ID" value="NZ_BAAAQJ010000026.1"/>
</dbReference>
<reference evidence="3" key="1">
    <citation type="submission" date="2021-01" db="EMBL/GenBank/DDBJ databases">
        <title>Whole genome shotgun sequence of Planosporangium flavigriseum NBRC 105377.</title>
        <authorList>
            <person name="Komaki H."/>
            <person name="Tamura T."/>
        </authorList>
    </citation>
    <scope>NUCLEOTIDE SEQUENCE</scope>
    <source>
        <strain evidence="3">NBRC 105377</strain>
    </source>
</reference>
<comment type="caution">
    <text evidence="3">The sequence shown here is derived from an EMBL/GenBank/DDBJ whole genome shotgun (WGS) entry which is preliminary data.</text>
</comment>
<evidence type="ECO:0000256" key="1">
    <source>
        <dbReference type="ARBA" id="ARBA00023002"/>
    </source>
</evidence>
<feature type="domain" description="Flavin reductase like" evidence="2">
    <location>
        <begin position="11"/>
        <end position="159"/>
    </location>
</feature>
<dbReference type="InterPro" id="IPR012349">
    <property type="entry name" value="Split_barrel_FMN-bd"/>
</dbReference>
<evidence type="ECO:0000259" key="2">
    <source>
        <dbReference type="SMART" id="SM00903"/>
    </source>
</evidence>
<dbReference type="Pfam" id="PF01613">
    <property type="entry name" value="Flavin_Reduct"/>
    <property type="match status" value="1"/>
</dbReference>